<evidence type="ECO:0000313" key="6">
    <source>
        <dbReference type="Proteomes" id="UP000268350"/>
    </source>
</evidence>
<feature type="binding site" evidence="3">
    <location>
        <position position="223"/>
    </location>
    <ligand>
        <name>substrate</name>
    </ligand>
</feature>
<dbReference type="NCBIfam" id="TIGR01460">
    <property type="entry name" value="HAD-SF-IIA"/>
    <property type="match status" value="1"/>
</dbReference>
<dbReference type="EMBL" id="OUUW01000001">
    <property type="protein sequence ID" value="SPP75094.1"/>
    <property type="molecule type" value="Genomic_DNA"/>
</dbReference>
<dbReference type="Pfam" id="PF13344">
    <property type="entry name" value="Hydrolase_6"/>
    <property type="match status" value="1"/>
</dbReference>
<dbReference type="NCBIfam" id="TIGR01452">
    <property type="entry name" value="PGP_euk"/>
    <property type="match status" value="1"/>
</dbReference>
<dbReference type="OMA" id="INESRTM"/>
<sequence length="326" mass="35474">MLRRSCTLLAKTPKQQVLEWLGSIDTVLFGSDGVLWKFDDPIEGSVEAFNAMRAKGKRCFIVTNDASMVSSDLAQKAMRLGFQVGEQEVLSSAASISHYLVAKKFSKKALVVGEAGIQKELGKAGIQFVTIDQDAGDKQMKDFARQLEVDPDVGAVVVGCDSSFNVSKIVVACTYLLNPRVLFLGTCMDTSYPLCDKRVTVGAAAMVVPIEKSSNRKPLIMGKPNPQMVNKLRLSGSLNPEKTLVIGDRLSSDVIFASNCGFKSLLVGSGATSLEEAQKLQCEGNERKLMMVPDTYLPCLGHLMEYLCEDEGTAEKKRVDKTENKA</sequence>
<dbReference type="InterPro" id="IPR023214">
    <property type="entry name" value="HAD_sf"/>
</dbReference>
<dbReference type="PIRSF" id="PIRSF000915">
    <property type="entry name" value="PGP-type_phosphatase"/>
    <property type="match status" value="1"/>
</dbReference>
<proteinExistence type="predicted"/>
<gene>
    <name evidence="5" type="ORF">DGUA_6G002827</name>
</gene>
<feature type="binding site" evidence="4">
    <location>
        <position position="248"/>
    </location>
    <ligand>
        <name>Mg(2+)</name>
        <dbReference type="ChEBI" id="CHEBI:18420"/>
    </ligand>
</feature>
<dbReference type="Gene3D" id="3.40.50.1000">
    <property type="entry name" value="HAD superfamily/HAD-like"/>
    <property type="match status" value="2"/>
</dbReference>
<reference evidence="6" key="1">
    <citation type="submission" date="2018-01" db="EMBL/GenBank/DDBJ databases">
        <authorList>
            <person name="Alioto T."/>
            <person name="Alioto T."/>
        </authorList>
    </citation>
    <scope>NUCLEOTIDE SEQUENCE [LARGE SCALE GENOMIC DNA]</scope>
</reference>
<dbReference type="PANTHER" id="PTHR19288">
    <property type="entry name" value="4-NITROPHENYLPHOSPHATASE-RELATED"/>
    <property type="match status" value="1"/>
</dbReference>
<accession>A0A3B0J1J5</accession>
<evidence type="ECO:0000313" key="5">
    <source>
        <dbReference type="EMBL" id="SPP75094.1"/>
    </source>
</evidence>
<dbReference type="SUPFAM" id="SSF56784">
    <property type="entry name" value="HAD-like"/>
    <property type="match status" value="1"/>
</dbReference>
<dbReference type="GO" id="GO:0016791">
    <property type="term" value="F:phosphatase activity"/>
    <property type="evidence" value="ECO:0007669"/>
    <property type="project" value="InterPro"/>
</dbReference>
<dbReference type="Proteomes" id="UP000268350">
    <property type="component" value="Unassembled WGS sequence"/>
</dbReference>
<keyword evidence="4" id="KW-0460">Magnesium</keyword>
<dbReference type="CDD" id="cd07532">
    <property type="entry name" value="HAD_PNPase_UmpH-like"/>
    <property type="match status" value="1"/>
</dbReference>
<dbReference type="GO" id="GO:0046872">
    <property type="term" value="F:metal ion binding"/>
    <property type="evidence" value="ECO:0007669"/>
    <property type="project" value="UniProtKB-KW"/>
</dbReference>
<dbReference type="InterPro" id="IPR006349">
    <property type="entry name" value="PGP_euk"/>
</dbReference>
<keyword evidence="1" id="KW-0378">Hydrolase</keyword>
<dbReference type="STRING" id="7266.A0A3B0J1J5"/>
<evidence type="ECO:0000256" key="2">
    <source>
        <dbReference type="PIRSR" id="PIRSR000915-1"/>
    </source>
</evidence>
<organism evidence="5 6">
    <name type="scientific">Drosophila guanche</name>
    <name type="common">Fruit fly</name>
    <dbReference type="NCBI Taxonomy" id="7266"/>
    <lineage>
        <taxon>Eukaryota</taxon>
        <taxon>Metazoa</taxon>
        <taxon>Ecdysozoa</taxon>
        <taxon>Arthropoda</taxon>
        <taxon>Hexapoda</taxon>
        <taxon>Insecta</taxon>
        <taxon>Pterygota</taxon>
        <taxon>Neoptera</taxon>
        <taxon>Endopterygota</taxon>
        <taxon>Diptera</taxon>
        <taxon>Brachycera</taxon>
        <taxon>Muscomorpha</taxon>
        <taxon>Ephydroidea</taxon>
        <taxon>Drosophilidae</taxon>
        <taxon>Drosophila</taxon>
        <taxon>Sophophora</taxon>
    </lineage>
</organism>
<protein>
    <submittedName>
        <fullName evidence="5">Blast:Phosphoglycolate phosphatase</fullName>
    </submittedName>
</protein>
<feature type="active site" description="Proton donor" evidence="2">
    <location>
        <position position="32"/>
    </location>
</feature>
<dbReference type="GO" id="GO:0005737">
    <property type="term" value="C:cytoplasm"/>
    <property type="evidence" value="ECO:0007669"/>
    <property type="project" value="TreeGrafter"/>
</dbReference>
<keyword evidence="6" id="KW-1185">Reference proteome</keyword>
<evidence type="ECO:0000256" key="1">
    <source>
        <dbReference type="ARBA" id="ARBA00022801"/>
    </source>
</evidence>
<dbReference type="InterPro" id="IPR006357">
    <property type="entry name" value="HAD-SF_hydro_IIA"/>
</dbReference>
<keyword evidence="4" id="KW-0479">Metal-binding</keyword>
<name>A0A3B0J1J5_DROGU</name>
<dbReference type="InterPro" id="IPR036412">
    <property type="entry name" value="HAD-like_sf"/>
</dbReference>
<comment type="cofactor">
    <cofactor evidence="4">
        <name>Mg(2+)</name>
        <dbReference type="ChEBI" id="CHEBI:18420"/>
    </cofactor>
    <text evidence="4">Divalent metal ions. Mg(2+) is the most effective.</text>
</comment>
<evidence type="ECO:0000256" key="3">
    <source>
        <dbReference type="PIRSR" id="PIRSR000915-2"/>
    </source>
</evidence>
<feature type="binding site" evidence="4">
    <location>
        <position position="32"/>
    </location>
    <ligand>
        <name>Mg(2+)</name>
        <dbReference type="ChEBI" id="CHEBI:18420"/>
    </ligand>
</feature>
<evidence type="ECO:0000256" key="4">
    <source>
        <dbReference type="PIRSR" id="PIRSR000915-3"/>
    </source>
</evidence>
<dbReference type="Pfam" id="PF13242">
    <property type="entry name" value="Hydrolase_like"/>
    <property type="match status" value="1"/>
</dbReference>
<dbReference type="OrthoDB" id="413953at2759"/>
<dbReference type="PANTHER" id="PTHR19288:SF93">
    <property type="entry name" value="FI11325P-RELATED"/>
    <property type="match status" value="1"/>
</dbReference>
<dbReference type="AlphaFoldDB" id="A0A3B0J1J5"/>